<name>A0ABT9KWP1_9ACTN</name>
<accession>A0ABT9KWP1</accession>
<sequence length="128" mass="13241">MVADSDVRGAAHGRTQCGGQLADVRAAAPVAGEFEVVADVLGELVKVFGTGIVPLVYALVGVGYDHQRDACSVEAGQDGQVQCGAVLCLIDDDLEEAVREQVGAGRVAGMLQCCDAYFEPGHVAVRLP</sequence>
<dbReference type="Proteomes" id="UP001234880">
    <property type="component" value="Unassembled WGS sequence"/>
</dbReference>
<protein>
    <submittedName>
        <fullName evidence="1">Uncharacterized protein</fullName>
    </submittedName>
</protein>
<evidence type="ECO:0000313" key="1">
    <source>
        <dbReference type="EMBL" id="MDP9612854.1"/>
    </source>
</evidence>
<keyword evidence="2" id="KW-1185">Reference proteome</keyword>
<dbReference type="EMBL" id="JAURUE010000001">
    <property type="protein sequence ID" value="MDP9612854.1"/>
    <property type="molecule type" value="Genomic_DNA"/>
</dbReference>
<proteinExistence type="predicted"/>
<gene>
    <name evidence="1" type="ORF">JOF35_005131</name>
</gene>
<reference evidence="1 2" key="1">
    <citation type="submission" date="2023-07" db="EMBL/GenBank/DDBJ databases">
        <title>Sequencing the genomes of 1000 actinobacteria strains.</title>
        <authorList>
            <person name="Klenk H.-P."/>
        </authorList>
    </citation>
    <scope>NUCLEOTIDE SEQUENCE [LARGE SCALE GENOMIC DNA]</scope>
    <source>
        <strain evidence="1 2">DSM 41600</strain>
    </source>
</reference>
<evidence type="ECO:0000313" key="2">
    <source>
        <dbReference type="Proteomes" id="UP001234880"/>
    </source>
</evidence>
<comment type="caution">
    <text evidence="1">The sequence shown here is derived from an EMBL/GenBank/DDBJ whole genome shotgun (WGS) entry which is preliminary data.</text>
</comment>
<organism evidence="1 2">
    <name type="scientific">Streptomyces demainii</name>
    <dbReference type="NCBI Taxonomy" id="588122"/>
    <lineage>
        <taxon>Bacteria</taxon>
        <taxon>Bacillati</taxon>
        <taxon>Actinomycetota</taxon>
        <taxon>Actinomycetes</taxon>
        <taxon>Kitasatosporales</taxon>
        <taxon>Streptomycetaceae</taxon>
        <taxon>Streptomyces</taxon>
    </lineage>
</organism>